<evidence type="ECO:0000313" key="1">
    <source>
        <dbReference type="EMBL" id="ANZ48085.1"/>
    </source>
</evidence>
<reference evidence="1" key="1">
    <citation type="submission" date="2016-06" db="EMBL/GenBank/DDBJ databases">
        <authorList>
            <person name="Berg J.A."/>
            <person name="Hyde J.R."/>
            <person name="Breakwell D.P."/>
            <person name="Hope S."/>
            <person name="Grose J.H."/>
        </authorList>
    </citation>
    <scope>NUCLEOTIDE SEQUENCE [LARGE SCALE GENOMIC DNA]</scope>
</reference>
<gene>
    <name evidence="1" type="ORF">ASESINO_72</name>
</gene>
<dbReference type="KEGG" id="vg:29057022"/>
<dbReference type="GeneID" id="29057022"/>
<protein>
    <submittedName>
        <fullName evidence="1">Uncharacterized protein</fullName>
    </submittedName>
</protein>
<name>A0A1B2IA36_9CAUD</name>
<accession>A0A1B2IA36</accession>
<dbReference type="Proteomes" id="UP000202181">
    <property type="component" value="Segment"/>
</dbReference>
<organism evidence="1 2">
    <name type="scientific">Erwinia phage vB_EamM_Asesino</name>
    <dbReference type="NCBI Taxonomy" id="1883370"/>
    <lineage>
        <taxon>Viruses</taxon>
        <taxon>Duplodnaviria</taxon>
        <taxon>Heunggongvirae</taxon>
        <taxon>Uroviricota</taxon>
        <taxon>Caudoviricetes</taxon>
        <taxon>Chimalliviridae</taxon>
        <taxon>Erskinevirus</taxon>
        <taxon>Erskinevirus asesino</taxon>
    </lineage>
</organism>
<dbReference type="RefSeq" id="YP_009290690.1">
    <property type="nucleotide sequence ID" value="NC_031107.2"/>
</dbReference>
<dbReference type="EMBL" id="KX397364">
    <property type="protein sequence ID" value="ANZ48085.1"/>
    <property type="molecule type" value="Genomic_DNA"/>
</dbReference>
<proteinExistence type="predicted"/>
<keyword evidence="2" id="KW-1185">Reference proteome</keyword>
<sequence length="218" mass="23312">MNNILTFAGITPVALENGRLQFAKGEARMTITKLELHAINLWLASMDAHNLPTLLKVGSNLFTVANTEVIPSQEYAALLKAMKAGQLGTDTLLQCGSHFTHEEVGMIGNADNPLYLRQAEGTCEAVFGYAVTIPSCAERALAVHMVNDAVKATAAKMGSSAIPAVCRNLSSLGEEAHLQTLLESYQQMSVTVHASTLLDDLLDVVDSMMLPVTLKEAA</sequence>
<evidence type="ECO:0000313" key="2">
    <source>
        <dbReference type="Proteomes" id="UP000202181"/>
    </source>
</evidence>